<sequence length="403" mass="43247">MNVKSFVKKYTMVIALVVVFIFFTVWTEQKLMLAQNMSNLLIQNAYVLVLACGMLMCILTGGNIDLSVGSTVCLIGAVAAQLLSKNNLDPIFVICFCLFISILIGMWQGFWIGYIHIPPFICTLAGMFLFRGIGRKILDSKTIAIQQVDGSKGKKFLDIFSSYIDVPGLDHSWTIQAEGRSVEVKLSAFIAGIIIAVALLAITVINRAKKAKKGYKQTSAISQFGKILVIDALILAYTWKLSLYKGIPVMAIWVLAIVLIYAFITSKTAFGRYFYAVGGNEKATKLSGINTNKVYFMAYTSMSLLAGLSGLLVAARVGSVNGDTGNSFEMDAIGSCFIGGASAYGGSGTVGGVMVGAILLGVINQGMSIKGLDNNWQYVVKGAVLLIAVIFDVVSNKKTGKAG</sequence>
<keyword evidence="8 11" id="KW-0472">Membrane</keyword>
<evidence type="ECO:0000313" key="12">
    <source>
        <dbReference type="EMBL" id="SHM50111.1"/>
    </source>
</evidence>
<accession>A0A1M7JB31</accession>
<keyword evidence="2" id="KW-0813">Transport</keyword>
<feature type="transmembrane region" description="Helical" evidence="11">
    <location>
        <begin position="116"/>
        <end position="133"/>
    </location>
</feature>
<feature type="transmembrane region" description="Helical" evidence="11">
    <location>
        <begin position="186"/>
        <end position="208"/>
    </location>
</feature>
<dbReference type="OrthoDB" id="9813906at2"/>
<organism evidence="12 13">
    <name type="scientific">Ruminococcus flavefaciens</name>
    <dbReference type="NCBI Taxonomy" id="1265"/>
    <lineage>
        <taxon>Bacteria</taxon>
        <taxon>Bacillati</taxon>
        <taxon>Bacillota</taxon>
        <taxon>Clostridia</taxon>
        <taxon>Eubacteriales</taxon>
        <taxon>Oscillospiraceae</taxon>
        <taxon>Ruminococcus</taxon>
    </lineage>
</organism>
<evidence type="ECO:0000256" key="7">
    <source>
        <dbReference type="ARBA" id="ARBA00022989"/>
    </source>
</evidence>
<reference evidence="12 13" key="1">
    <citation type="submission" date="2016-11" db="EMBL/GenBank/DDBJ databases">
        <authorList>
            <person name="Jaros S."/>
            <person name="Januszkiewicz K."/>
            <person name="Wedrychowicz H."/>
        </authorList>
    </citation>
    <scope>NUCLEOTIDE SEQUENCE [LARGE SCALE GENOMIC DNA]</scope>
    <source>
        <strain evidence="12 13">Y1</strain>
    </source>
</reference>
<keyword evidence="4" id="KW-0997">Cell inner membrane</keyword>
<keyword evidence="3" id="KW-1003">Cell membrane</keyword>
<keyword evidence="7 11" id="KW-1133">Transmembrane helix</keyword>
<dbReference type="InterPro" id="IPR001851">
    <property type="entry name" value="ABC_transp_permease"/>
</dbReference>
<keyword evidence="5 12" id="KW-0762">Sugar transport</keyword>
<dbReference type="Pfam" id="PF02653">
    <property type="entry name" value="BPD_transp_2"/>
    <property type="match status" value="1"/>
</dbReference>
<keyword evidence="6 11" id="KW-0812">Transmembrane</keyword>
<evidence type="ECO:0000256" key="6">
    <source>
        <dbReference type="ARBA" id="ARBA00022692"/>
    </source>
</evidence>
<feature type="transmembrane region" description="Helical" evidence="11">
    <location>
        <begin position="67"/>
        <end position="84"/>
    </location>
</feature>
<evidence type="ECO:0000256" key="2">
    <source>
        <dbReference type="ARBA" id="ARBA00022448"/>
    </source>
</evidence>
<dbReference type="GO" id="GO:0022857">
    <property type="term" value="F:transmembrane transporter activity"/>
    <property type="evidence" value="ECO:0007669"/>
    <property type="project" value="InterPro"/>
</dbReference>
<proteinExistence type="predicted"/>
<evidence type="ECO:0000256" key="9">
    <source>
        <dbReference type="ARBA" id="ARBA00035611"/>
    </source>
</evidence>
<dbReference type="RefSeq" id="WP_072950335.1">
    <property type="nucleotide sequence ID" value="NZ_FRCT01000005.1"/>
</dbReference>
<comment type="subcellular location">
    <subcellularLocation>
        <location evidence="1">Cell membrane</location>
        <topology evidence="1">Multi-pass membrane protein</topology>
    </subcellularLocation>
</comment>
<dbReference type="PANTHER" id="PTHR32196">
    <property type="entry name" value="ABC TRANSPORTER PERMEASE PROTEIN YPHD-RELATED-RELATED"/>
    <property type="match status" value="1"/>
</dbReference>
<evidence type="ECO:0000256" key="10">
    <source>
        <dbReference type="ARBA" id="ARBA00035686"/>
    </source>
</evidence>
<evidence type="ECO:0000256" key="3">
    <source>
        <dbReference type="ARBA" id="ARBA00022475"/>
    </source>
</evidence>
<feature type="transmembrane region" description="Helical" evidence="11">
    <location>
        <begin position="40"/>
        <end position="61"/>
    </location>
</feature>
<protein>
    <recommendedName>
        <fullName evidence="10">Xylose transport system permease protein XylH</fullName>
    </recommendedName>
</protein>
<feature type="transmembrane region" description="Helical" evidence="11">
    <location>
        <begin position="375"/>
        <end position="394"/>
    </location>
</feature>
<evidence type="ECO:0000256" key="11">
    <source>
        <dbReference type="SAM" id="Phobius"/>
    </source>
</evidence>
<evidence type="ECO:0000256" key="1">
    <source>
        <dbReference type="ARBA" id="ARBA00004651"/>
    </source>
</evidence>
<feature type="transmembrane region" description="Helical" evidence="11">
    <location>
        <begin position="220"/>
        <end position="239"/>
    </location>
</feature>
<dbReference type="GO" id="GO:0005886">
    <property type="term" value="C:plasma membrane"/>
    <property type="evidence" value="ECO:0007669"/>
    <property type="project" value="UniProtKB-SubCell"/>
</dbReference>
<evidence type="ECO:0000256" key="8">
    <source>
        <dbReference type="ARBA" id="ARBA00023136"/>
    </source>
</evidence>
<feature type="transmembrane region" description="Helical" evidence="11">
    <location>
        <begin position="294"/>
        <end position="315"/>
    </location>
</feature>
<dbReference type="CDD" id="cd06579">
    <property type="entry name" value="TM_PBP1_transp_AraH_like"/>
    <property type="match status" value="1"/>
</dbReference>
<dbReference type="EMBL" id="FRCT01000005">
    <property type="protein sequence ID" value="SHM50111.1"/>
    <property type="molecule type" value="Genomic_DNA"/>
</dbReference>
<feature type="transmembrane region" description="Helical" evidence="11">
    <location>
        <begin position="336"/>
        <end position="363"/>
    </location>
</feature>
<evidence type="ECO:0000313" key="13">
    <source>
        <dbReference type="Proteomes" id="UP000184394"/>
    </source>
</evidence>
<dbReference type="AlphaFoldDB" id="A0A1M7JB31"/>
<name>A0A1M7JB31_RUMFL</name>
<dbReference type="PANTHER" id="PTHR32196:SF32">
    <property type="entry name" value="XYLOSE TRANSPORT SYSTEM PERMEASE PROTEIN XYLH"/>
    <property type="match status" value="1"/>
</dbReference>
<feature type="transmembrane region" description="Helical" evidence="11">
    <location>
        <begin position="246"/>
        <end position="264"/>
    </location>
</feature>
<evidence type="ECO:0000256" key="4">
    <source>
        <dbReference type="ARBA" id="ARBA00022519"/>
    </source>
</evidence>
<feature type="transmembrane region" description="Helical" evidence="11">
    <location>
        <begin position="12"/>
        <end position="28"/>
    </location>
</feature>
<comment type="function">
    <text evidence="9">Part of the binding-protein-dependent transport system for D-xylose. Probably responsible for the translocation of the substrate across the membrane.</text>
</comment>
<feature type="transmembrane region" description="Helical" evidence="11">
    <location>
        <begin position="91"/>
        <end position="110"/>
    </location>
</feature>
<dbReference type="Proteomes" id="UP000184394">
    <property type="component" value="Unassembled WGS sequence"/>
</dbReference>
<evidence type="ECO:0000256" key="5">
    <source>
        <dbReference type="ARBA" id="ARBA00022597"/>
    </source>
</evidence>
<gene>
    <name evidence="12" type="ORF">SAMN04487860_105237</name>
</gene>